<dbReference type="Proteomes" id="UP000008311">
    <property type="component" value="Unassembled WGS sequence"/>
</dbReference>
<dbReference type="EMBL" id="EQ975425">
    <property type="protein sequence ID" value="EEF27415.1"/>
    <property type="molecule type" value="Genomic_DNA"/>
</dbReference>
<dbReference type="InParanoid" id="B9T9P6"/>
<evidence type="ECO:0000313" key="2">
    <source>
        <dbReference type="Proteomes" id="UP000008311"/>
    </source>
</evidence>
<dbReference type="AlphaFoldDB" id="B9T9P6"/>
<accession>B9T9P6</accession>
<reference evidence="2" key="1">
    <citation type="journal article" date="2010" name="Nat. Biotechnol.">
        <title>Draft genome sequence of the oilseed species Ricinus communis.</title>
        <authorList>
            <person name="Chan A.P."/>
            <person name="Crabtree J."/>
            <person name="Zhao Q."/>
            <person name="Lorenzi H."/>
            <person name="Orvis J."/>
            <person name="Puiu D."/>
            <person name="Melake-Berhan A."/>
            <person name="Jones K.M."/>
            <person name="Redman J."/>
            <person name="Chen G."/>
            <person name="Cahoon E.B."/>
            <person name="Gedil M."/>
            <person name="Stanke M."/>
            <person name="Haas B.J."/>
            <person name="Wortman J.R."/>
            <person name="Fraser-Liggett C.M."/>
            <person name="Ravel J."/>
            <person name="Rabinowicz P.D."/>
        </authorList>
    </citation>
    <scope>NUCLEOTIDE SEQUENCE [LARGE SCALE GENOMIC DNA]</scope>
    <source>
        <strain evidence="2">cv. Hale</strain>
    </source>
</reference>
<sequence>MSELEKLVRRRMKEEYAKGASAEEISQTLRQLFNGVDPSAERPVQTAPKTN</sequence>
<protein>
    <submittedName>
        <fullName evidence="1">Uncharacterized protein</fullName>
    </submittedName>
</protein>
<name>B9T9P6_RICCO</name>
<organism evidence="1 2">
    <name type="scientific">Ricinus communis</name>
    <name type="common">Castor bean</name>
    <dbReference type="NCBI Taxonomy" id="3988"/>
    <lineage>
        <taxon>Eukaryota</taxon>
        <taxon>Viridiplantae</taxon>
        <taxon>Streptophyta</taxon>
        <taxon>Embryophyta</taxon>
        <taxon>Tracheophyta</taxon>
        <taxon>Spermatophyta</taxon>
        <taxon>Magnoliopsida</taxon>
        <taxon>eudicotyledons</taxon>
        <taxon>Gunneridae</taxon>
        <taxon>Pentapetalae</taxon>
        <taxon>rosids</taxon>
        <taxon>fabids</taxon>
        <taxon>Malpighiales</taxon>
        <taxon>Euphorbiaceae</taxon>
        <taxon>Acalyphoideae</taxon>
        <taxon>Acalypheae</taxon>
        <taxon>Ricinus</taxon>
    </lineage>
</organism>
<gene>
    <name evidence="1" type="ORF">RCOM_0400000</name>
</gene>
<keyword evidence="2" id="KW-1185">Reference proteome</keyword>
<evidence type="ECO:0000313" key="1">
    <source>
        <dbReference type="EMBL" id="EEF27415.1"/>
    </source>
</evidence>
<proteinExistence type="predicted"/>